<dbReference type="InterPro" id="IPR049179">
    <property type="entry name" value="T2SSK_SAM-like_2nd"/>
</dbReference>
<sequence length="338" mass="36905">MTTSPSRQRGIALITAVLVVSLAVIAATSVLDSGHFAIQRTATLLDSERAWGYAAGAEDWVRTVLDRDQKDNRYDGLDEPWSEPQTLPVENGAISGVIVDATARFNLNNLGVSDNQTPIGSGEQKTTAYRQQLGIFTRLIENIEGARELVTSPEQLAESIRDWIDEDQIPTGGGREDSDYATLVPPRRTANRPMSSVTELRLILDSMYDARSDDARKIYKLLLPYVTALPVDGVTPINVNTADPALLLALDSQGQGNSKLAEFVQSRKQKPLTNDNDVATQLDLSAEMSDPKLVGISSRLFQLRLQAVVGQGRVALYSLIFRPSQGVPVVLQRSTDSE</sequence>
<evidence type="ECO:0000256" key="4">
    <source>
        <dbReference type="ARBA" id="ARBA00022475"/>
    </source>
</evidence>
<dbReference type="Gene3D" id="3.30.1300.30">
    <property type="entry name" value="GSPII I/J protein-like"/>
    <property type="match status" value="1"/>
</dbReference>
<evidence type="ECO:0000256" key="6">
    <source>
        <dbReference type="ARBA" id="ARBA00022692"/>
    </source>
</evidence>
<dbReference type="RefSeq" id="WP_162851038.1">
    <property type="nucleotide sequence ID" value="NZ_MWIN01000012.1"/>
</dbReference>
<evidence type="ECO:0000256" key="3">
    <source>
        <dbReference type="ARBA" id="ARBA00022448"/>
    </source>
</evidence>
<keyword evidence="14" id="KW-1185">Reference proteome</keyword>
<dbReference type="PANTHER" id="PTHR38831">
    <property type="entry name" value="TYPE II SECRETION SYSTEM PROTEIN K"/>
    <property type="match status" value="1"/>
</dbReference>
<evidence type="ECO:0000313" key="13">
    <source>
        <dbReference type="EMBL" id="TDU31586.1"/>
    </source>
</evidence>
<evidence type="ECO:0000256" key="10">
    <source>
        <dbReference type="PIRNR" id="PIRNR002786"/>
    </source>
</evidence>
<evidence type="ECO:0000259" key="12">
    <source>
        <dbReference type="Pfam" id="PF21687"/>
    </source>
</evidence>
<keyword evidence="6" id="KW-0812">Transmembrane</keyword>
<dbReference type="Proteomes" id="UP000295341">
    <property type="component" value="Unassembled WGS sequence"/>
</dbReference>
<name>A0A4S3K631_9GAMM</name>
<dbReference type="InterPro" id="IPR045584">
    <property type="entry name" value="Pilin-like"/>
</dbReference>
<keyword evidence="7" id="KW-0653">Protein transport</keyword>
<feature type="domain" description="T2SS protein K second SAM-like" evidence="11">
    <location>
        <begin position="237"/>
        <end position="287"/>
    </location>
</feature>
<dbReference type="InterPro" id="IPR049031">
    <property type="entry name" value="T2SSK_SAM-like_1st"/>
</dbReference>
<dbReference type="InterPro" id="IPR005628">
    <property type="entry name" value="GspK"/>
</dbReference>
<evidence type="ECO:0000256" key="1">
    <source>
        <dbReference type="ARBA" id="ARBA00004533"/>
    </source>
</evidence>
<comment type="subcellular location">
    <subcellularLocation>
        <location evidence="1 10">Cell inner membrane</location>
    </subcellularLocation>
</comment>
<comment type="caution">
    <text evidence="13">The sequence shown here is derived from an EMBL/GenBank/DDBJ whole genome shotgun (WGS) entry which is preliminary data.</text>
</comment>
<dbReference type="GO" id="GO:0005886">
    <property type="term" value="C:plasma membrane"/>
    <property type="evidence" value="ECO:0007669"/>
    <property type="project" value="UniProtKB-SubCell"/>
</dbReference>
<evidence type="ECO:0000256" key="5">
    <source>
        <dbReference type="ARBA" id="ARBA00022519"/>
    </source>
</evidence>
<keyword evidence="4 10" id="KW-1003">Cell membrane</keyword>
<keyword evidence="3 10" id="KW-0813">Transport</keyword>
<evidence type="ECO:0000256" key="9">
    <source>
        <dbReference type="ARBA" id="ARBA00023136"/>
    </source>
</evidence>
<evidence type="ECO:0000256" key="2">
    <source>
        <dbReference type="ARBA" id="ARBA00007246"/>
    </source>
</evidence>
<evidence type="ECO:0000256" key="8">
    <source>
        <dbReference type="ARBA" id="ARBA00022989"/>
    </source>
</evidence>
<gene>
    <name evidence="13" type="ORF">DFR24_0956</name>
</gene>
<dbReference type="Gene3D" id="1.10.40.60">
    <property type="entry name" value="EpsJ-like"/>
    <property type="match status" value="2"/>
</dbReference>
<dbReference type="PIRSF" id="PIRSF002786">
    <property type="entry name" value="XcpX"/>
    <property type="match status" value="1"/>
</dbReference>
<dbReference type="InterPro" id="IPR038072">
    <property type="entry name" value="GspK_central_sf"/>
</dbReference>
<dbReference type="Pfam" id="PF21687">
    <property type="entry name" value="T2SSK_1st"/>
    <property type="match status" value="1"/>
</dbReference>
<evidence type="ECO:0000256" key="7">
    <source>
        <dbReference type="ARBA" id="ARBA00022927"/>
    </source>
</evidence>
<evidence type="ECO:0000313" key="14">
    <source>
        <dbReference type="Proteomes" id="UP000295341"/>
    </source>
</evidence>
<dbReference type="GO" id="GO:0009306">
    <property type="term" value="P:protein secretion"/>
    <property type="evidence" value="ECO:0007669"/>
    <property type="project" value="InterPro"/>
</dbReference>
<dbReference type="SUPFAM" id="SSF158544">
    <property type="entry name" value="GspK insert domain-like"/>
    <property type="match status" value="1"/>
</dbReference>
<feature type="domain" description="T2SS protein K first SAM-like" evidence="12">
    <location>
        <begin position="103"/>
        <end position="230"/>
    </location>
</feature>
<keyword evidence="8" id="KW-1133">Transmembrane helix</keyword>
<comment type="similarity">
    <text evidence="2 10">Belongs to the GSP K family.</text>
</comment>
<proteinExistence type="inferred from homology"/>
<keyword evidence="5 10" id="KW-0997">Cell inner membrane</keyword>
<organism evidence="13 14">
    <name type="scientific">Panacagrimonas perspica</name>
    <dbReference type="NCBI Taxonomy" id="381431"/>
    <lineage>
        <taxon>Bacteria</taxon>
        <taxon>Pseudomonadati</taxon>
        <taxon>Pseudomonadota</taxon>
        <taxon>Gammaproteobacteria</taxon>
        <taxon>Nevskiales</taxon>
        <taxon>Nevskiaceae</taxon>
        <taxon>Panacagrimonas</taxon>
    </lineage>
</organism>
<accession>A0A4S3K631</accession>
<keyword evidence="9 10" id="KW-0472">Membrane</keyword>
<dbReference type="AlphaFoldDB" id="A0A4S3K631"/>
<dbReference type="PANTHER" id="PTHR38831:SF1">
    <property type="entry name" value="TYPE II SECRETION SYSTEM PROTEIN K-RELATED"/>
    <property type="match status" value="1"/>
</dbReference>
<protein>
    <recommendedName>
        <fullName evidence="10">Type II secretion system protein K</fullName>
    </recommendedName>
</protein>
<dbReference type="SUPFAM" id="SSF54523">
    <property type="entry name" value="Pili subunits"/>
    <property type="match status" value="1"/>
</dbReference>
<dbReference type="NCBIfam" id="NF037980">
    <property type="entry name" value="T2SS_GspK"/>
    <property type="match status" value="1"/>
</dbReference>
<dbReference type="Pfam" id="PF03934">
    <property type="entry name" value="T2SSK"/>
    <property type="match status" value="1"/>
</dbReference>
<evidence type="ECO:0000259" key="11">
    <source>
        <dbReference type="Pfam" id="PF03934"/>
    </source>
</evidence>
<dbReference type="EMBL" id="SOBT01000008">
    <property type="protein sequence ID" value="TDU31586.1"/>
    <property type="molecule type" value="Genomic_DNA"/>
</dbReference>
<reference evidence="13 14" key="1">
    <citation type="submission" date="2019-03" db="EMBL/GenBank/DDBJ databases">
        <title>Genomic Encyclopedia of Type Strains, Phase IV (KMG-IV): sequencing the most valuable type-strain genomes for metagenomic binning, comparative biology and taxonomic classification.</title>
        <authorList>
            <person name="Goeker M."/>
        </authorList>
    </citation>
    <scope>NUCLEOTIDE SEQUENCE [LARGE SCALE GENOMIC DNA]</scope>
    <source>
        <strain evidence="13 14">DSM 26377</strain>
    </source>
</reference>